<comment type="caution">
    <text evidence="2">The sequence shown here is derived from an EMBL/GenBank/DDBJ whole genome shotgun (WGS) entry which is preliminary data.</text>
</comment>
<dbReference type="PROSITE" id="PS51186">
    <property type="entry name" value="GNAT"/>
    <property type="match status" value="1"/>
</dbReference>
<organism evidence="2 3">
    <name type="scientific">Fictibacillus fluitans</name>
    <dbReference type="NCBI Taxonomy" id="3058422"/>
    <lineage>
        <taxon>Bacteria</taxon>
        <taxon>Bacillati</taxon>
        <taxon>Bacillota</taxon>
        <taxon>Bacilli</taxon>
        <taxon>Bacillales</taxon>
        <taxon>Fictibacillaceae</taxon>
        <taxon>Fictibacillus</taxon>
    </lineage>
</organism>
<keyword evidence="3" id="KW-1185">Reference proteome</keyword>
<protein>
    <submittedName>
        <fullName evidence="2">GNAT family N-acetyltransferase</fullName>
    </submittedName>
</protein>
<dbReference type="RefSeq" id="WP_301165102.1">
    <property type="nucleotide sequence ID" value="NZ_JAUHTR010000002.1"/>
</dbReference>
<dbReference type="InterPro" id="IPR000182">
    <property type="entry name" value="GNAT_dom"/>
</dbReference>
<sequence>MDLQDILKLDFAYLSTFSKRKDTDWGALFCNENQPNYYDANHAHLSDRCSDPKRIVDEVVSYYENKNIVPRFYIYKIEEQQDLLRELNDRKFRYEEMISTVQLWNGKPVAKDRDKRITVEVVTAETYQEALTIEAGIPEFGGMETVEKIFEEQFSHPAFTHYLLRYDGIPCSAACLFADGDQARIESVATLKEFRGKGLIGEIIRFIQEETLERGIRQLWIFPINEMVEKVYQKYDFETVAQVKTIHSFLRGKSIKEIHEGK</sequence>
<dbReference type="EMBL" id="JAUHTR010000002">
    <property type="protein sequence ID" value="MDN4524048.1"/>
    <property type="molecule type" value="Genomic_DNA"/>
</dbReference>
<dbReference type="Pfam" id="PF00583">
    <property type="entry name" value="Acetyltransf_1"/>
    <property type="match status" value="1"/>
</dbReference>
<proteinExistence type="predicted"/>
<reference evidence="2" key="1">
    <citation type="submission" date="2023-07" db="EMBL/GenBank/DDBJ databases">
        <title>Fictibacillus sp. isolated from freshwater pond.</title>
        <authorList>
            <person name="Kirdat K."/>
            <person name="Bhat A."/>
            <person name="Mourya A."/>
            <person name="Yadav A."/>
        </authorList>
    </citation>
    <scope>NUCLEOTIDE SEQUENCE</scope>
    <source>
        <strain evidence="2">NE201</strain>
    </source>
</reference>
<evidence type="ECO:0000313" key="3">
    <source>
        <dbReference type="Proteomes" id="UP001172721"/>
    </source>
</evidence>
<dbReference type="InterPro" id="IPR016181">
    <property type="entry name" value="Acyl_CoA_acyltransferase"/>
</dbReference>
<evidence type="ECO:0000313" key="2">
    <source>
        <dbReference type="EMBL" id="MDN4524048.1"/>
    </source>
</evidence>
<evidence type="ECO:0000259" key="1">
    <source>
        <dbReference type="PROSITE" id="PS51186"/>
    </source>
</evidence>
<dbReference type="CDD" id="cd04301">
    <property type="entry name" value="NAT_SF"/>
    <property type="match status" value="1"/>
</dbReference>
<name>A0ABT8HTH3_9BACL</name>
<gene>
    <name evidence="2" type="ORF">QYB97_06160</name>
</gene>
<feature type="domain" description="N-acetyltransferase" evidence="1">
    <location>
        <begin position="117"/>
        <end position="256"/>
    </location>
</feature>
<dbReference type="Proteomes" id="UP001172721">
    <property type="component" value="Unassembled WGS sequence"/>
</dbReference>
<accession>A0ABT8HTH3</accession>
<dbReference type="SUPFAM" id="SSF55729">
    <property type="entry name" value="Acyl-CoA N-acyltransferases (Nat)"/>
    <property type="match status" value="1"/>
</dbReference>
<dbReference type="Gene3D" id="3.40.630.30">
    <property type="match status" value="1"/>
</dbReference>